<dbReference type="Proteomes" id="UP000807469">
    <property type="component" value="Unassembled WGS sequence"/>
</dbReference>
<evidence type="ECO:0000313" key="1">
    <source>
        <dbReference type="EMBL" id="KAF9477170.1"/>
    </source>
</evidence>
<evidence type="ECO:0000313" key="2">
    <source>
        <dbReference type="Proteomes" id="UP000807469"/>
    </source>
</evidence>
<comment type="caution">
    <text evidence="1">The sequence shown here is derived from an EMBL/GenBank/DDBJ whole genome shotgun (WGS) entry which is preliminary data.</text>
</comment>
<name>A0A9P5Z006_9AGAR</name>
<gene>
    <name evidence="1" type="ORF">BDN70DRAFT_130010</name>
</gene>
<accession>A0A9P5Z006</accession>
<reference evidence="1" key="1">
    <citation type="submission" date="2020-11" db="EMBL/GenBank/DDBJ databases">
        <authorList>
            <consortium name="DOE Joint Genome Institute"/>
            <person name="Ahrendt S."/>
            <person name="Riley R."/>
            <person name="Andreopoulos W."/>
            <person name="Labutti K."/>
            <person name="Pangilinan J."/>
            <person name="Ruiz-Duenas F.J."/>
            <person name="Barrasa J.M."/>
            <person name="Sanchez-Garcia M."/>
            <person name="Camarero S."/>
            <person name="Miyauchi S."/>
            <person name="Serrano A."/>
            <person name="Linde D."/>
            <person name="Babiker R."/>
            <person name="Drula E."/>
            <person name="Ayuso-Fernandez I."/>
            <person name="Pacheco R."/>
            <person name="Padilla G."/>
            <person name="Ferreira P."/>
            <person name="Barriuso J."/>
            <person name="Kellner H."/>
            <person name="Castanera R."/>
            <person name="Alfaro M."/>
            <person name="Ramirez L."/>
            <person name="Pisabarro A.G."/>
            <person name="Kuo A."/>
            <person name="Tritt A."/>
            <person name="Lipzen A."/>
            <person name="He G."/>
            <person name="Yan M."/>
            <person name="Ng V."/>
            <person name="Cullen D."/>
            <person name="Martin F."/>
            <person name="Rosso M.-N."/>
            <person name="Henrissat B."/>
            <person name="Hibbett D."/>
            <person name="Martinez A.T."/>
            <person name="Grigoriev I.V."/>
        </authorList>
    </citation>
    <scope>NUCLEOTIDE SEQUENCE</scope>
    <source>
        <strain evidence="1">CIRM-BRFM 674</strain>
    </source>
</reference>
<dbReference type="AlphaFoldDB" id="A0A9P5Z006"/>
<organism evidence="1 2">
    <name type="scientific">Pholiota conissans</name>
    <dbReference type="NCBI Taxonomy" id="109636"/>
    <lineage>
        <taxon>Eukaryota</taxon>
        <taxon>Fungi</taxon>
        <taxon>Dikarya</taxon>
        <taxon>Basidiomycota</taxon>
        <taxon>Agaricomycotina</taxon>
        <taxon>Agaricomycetes</taxon>
        <taxon>Agaricomycetidae</taxon>
        <taxon>Agaricales</taxon>
        <taxon>Agaricineae</taxon>
        <taxon>Strophariaceae</taxon>
        <taxon>Pholiota</taxon>
    </lineage>
</organism>
<keyword evidence="2" id="KW-1185">Reference proteome</keyword>
<protein>
    <submittedName>
        <fullName evidence="1">Uncharacterized protein</fullName>
    </submittedName>
</protein>
<sequence>MYRVKKHSDRNTICGWGRARRGNLNRSGARLLPNSANASTTLISSSSSSSYTYCNLYTPSPTQYLSPWLLPPPRKPALSSSRTSD</sequence>
<dbReference type="EMBL" id="MU155270">
    <property type="protein sequence ID" value="KAF9477170.1"/>
    <property type="molecule type" value="Genomic_DNA"/>
</dbReference>
<proteinExistence type="predicted"/>